<evidence type="ECO:0000256" key="1">
    <source>
        <dbReference type="SAM" id="MobiDB-lite"/>
    </source>
</evidence>
<evidence type="ECO:0000313" key="4">
    <source>
        <dbReference type="EMBL" id="GBN89278.1"/>
    </source>
</evidence>
<accession>A0A4Y2SLU3</accession>
<evidence type="ECO:0000256" key="2">
    <source>
        <dbReference type="SAM" id="Phobius"/>
    </source>
</evidence>
<gene>
    <name evidence="4" type="ORF">AVEN_232979_1</name>
    <name evidence="3" type="ORF">AVEN_250157_1</name>
</gene>
<feature type="non-terminal residue" evidence="4">
    <location>
        <position position="1"/>
    </location>
</feature>
<keyword evidence="5" id="KW-1185">Reference proteome</keyword>
<dbReference type="AlphaFoldDB" id="A0A4Y2SLU3"/>
<name>A0A4Y2SLU3_ARAVE</name>
<evidence type="ECO:0000313" key="5">
    <source>
        <dbReference type="Proteomes" id="UP000499080"/>
    </source>
</evidence>
<proteinExistence type="predicted"/>
<keyword evidence="2" id="KW-0812">Transmembrane</keyword>
<keyword evidence="2" id="KW-0472">Membrane</keyword>
<dbReference type="EMBL" id="BGPR01022708">
    <property type="protein sequence ID" value="GBN89278.1"/>
    <property type="molecule type" value="Genomic_DNA"/>
</dbReference>
<protein>
    <submittedName>
        <fullName evidence="4">Uncharacterized protein</fullName>
    </submittedName>
</protein>
<organism evidence="4 5">
    <name type="scientific">Araneus ventricosus</name>
    <name type="common">Orbweaver spider</name>
    <name type="synonym">Epeira ventricosa</name>
    <dbReference type="NCBI Taxonomy" id="182803"/>
    <lineage>
        <taxon>Eukaryota</taxon>
        <taxon>Metazoa</taxon>
        <taxon>Ecdysozoa</taxon>
        <taxon>Arthropoda</taxon>
        <taxon>Chelicerata</taxon>
        <taxon>Arachnida</taxon>
        <taxon>Araneae</taxon>
        <taxon>Araneomorphae</taxon>
        <taxon>Entelegynae</taxon>
        <taxon>Araneoidea</taxon>
        <taxon>Araneidae</taxon>
        <taxon>Araneus</taxon>
    </lineage>
</organism>
<keyword evidence="2" id="KW-1133">Transmembrane helix</keyword>
<dbReference type="Proteomes" id="UP000499080">
    <property type="component" value="Unassembled WGS sequence"/>
</dbReference>
<dbReference type="EMBL" id="BGPR01022701">
    <property type="protein sequence ID" value="GBN89261.1"/>
    <property type="molecule type" value="Genomic_DNA"/>
</dbReference>
<comment type="caution">
    <text evidence="4">The sequence shown here is derived from an EMBL/GenBank/DDBJ whole genome shotgun (WGS) entry which is preliminary data.</text>
</comment>
<reference evidence="4 5" key="1">
    <citation type="journal article" date="2019" name="Sci. Rep.">
        <title>Orb-weaving spider Araneus ventricosus genome elucidates the spidroin gene catalogue.</title>
        <authorList>
            <person name="Kono N."/>
            <person name="Nakamura H."/>
            <person name="Ohtoshi R."/>
            <person name="Moran D.A.P."/>
            <person name="Shinohara A."/>
            <person name="Yoshida Y."/>
            <person name="Fujiwara M."/>
            <person name="Mori M."/>
            <person name="Tomita M."/>
            <person name="Arakawa K."/>
        </authorList>
    </citation>
    <scope>NUCLEOTIDE SEQUENCE [LARGE SCALE GENOMIC DNA]</scope>
</reference>
<feature type="transmembrane region" description="Helical" evidence="2">
    <location>
        <begin position="14"/>
        <end position="35"/>
    </location>
</feature>
<evidence type="ECO:0000313" key="3">
    <source>
        <dbReference type="EMBL" id="GBN89261.1"/>
    </source>
</evidence>
<feature type="region of interest" description="Disordered" evidence="1">
    <location>
        <begin position="84"/>
        <end position="141"/>
    </location>
</feature>
<sequence length="141" mass="14460">AIIISGTLAISSGYHIAGILVVLTIPAGACLHKLLENLEWRRYFGYLRAISCFGAADISTPDLQTQQTFPDPLAVLQAFLDPPVTRQPIPGPSSVEATLPEPSSAEASLPGPSSAEASLPGPSSAEASLPGPSSAEAPTNV</sequence>